<dbReference type="RefSeq" id="WP_221467186.1">
    <property type="nucleotide sequence ID" value="NZ_JACHIW010000001.1"/>
</dbReference>
<evidence type="ECO:0008006" key="4">
    <source>
        <dbReference type="Google" id="ProtNLM"/>
    </source>
</evidence>
<feature type="chain" id="PRO_5032478542" description="Chaplin domain-containing protein" evidence="1">
    <location>
        <begin position="31"/>
        <end position="83"/>
    </location>
</feature>
<dbReference type="Proteomes" id="UP000584374">
    <property type="component" value="Unassembled WGS sequence"/>
</dbReference>
<dbReference type="EMBL" id="JACHIW010000001">
    <property type="protein sequence ID" value="MBB5155670.1"/>
    <property type="molecule type" value="Genomic_DNA"/>
</dbReference>
<comment type="caution">
    <text evidence="2">The sequence shown here is derived from an EMBL/GenBank/DDBJ whole genome shotgun (WGS) entry which is preliminary data.</text>
</comment>
<evidence type="ECO:0000256" key="1">
    <source>
        <dbReference type="SAM" id="SignalP"/>
    </source>
</evidence>
<evidence type="ECO:0000313" key="3">
    <source>
        <dbReference type="Proteomes" id="UP000584374"/>
    </source>
</evidence>
<keyword evidence="1" id="KW-0732">Signal</keyword>
<organism evidence="2 3">
    <name type="scientific">Saccharopolyspora phatthalungensis</name>
    <dbReference type="NCBI Taxonomy" id="664693"/>
    <lineage>
        <taxon>Bacteria</taxon>
        <taxon>Bacillati</taxon>
        <taxon>Actinomycetota</taxon>
        <taxon>Actinomycetes</taxon>
        <taxon>Pseudonocardiales</taxon>
        <taxon>Pseudonocardiaceae</taxon>
        <taxon>Saccharopolyspora</taxon>
    </lineage>
</organism>
<dbReference type="AlphaFoldDB" id="A0A840Q714"/>
<keyword evidence="3" id="KW-1185">Reference proteome</keyword>
<sequence>MGSDVRTSARLFGAAAAATALLGIGSPAFADSYGNDGIHILNGNNASVLPIQACGNNIGVLAIVVPIGSPQFNQCINAPVWSH</sequence>
<feature type="signal peptide" evidence="1">
    <location>
        <begin position="1"/>
        <end position="30"/>
    </location>
</feature>
<protein>
    <recommendedName>
        <fullName evidence="4">Chaplin domain-containing protein</fullName>
    </recommendedName>
</protein>
<gene>
    <name evidence="2" type="ORF">BJ970_003204</name>
</gene>
<reference evidence="2 3" key="1">
    <citation type="submission" date="2020-08" db="EMBL/GenBank/DDBJ databases">
        <title>Sequencing the genomes of 1000 actinobacteria strains.</title>
        <authorList>
            <person name="Klenk H.-P."/>
        </authorList>
    </citation>
    <scope>NUCLEOTIDE SEQUENCE [LARGE SCALE GENOMIC DNA]</scope>
    <source>
        <strain evidence="2 3">DSM 45584</strain>
    </source>
</reference>
<proteinExistence type="predicted"/>
<accession>A0A840Q714</accession>
<evidence type="ECO:0000313" key="2">
    <source>
        <dbReference type="EMBL" id="MBB5155670.1"/>
    </source>
</evidence>
<name>A0A840Q714_9PSEU</name>